<dbReference type="RefSeq" id="WP_136772389.1">
    <property type="nucleotide sequence ID" value="NZ_SUMF01000003.1"/>
</dbReference>
<name>A0A4U0Q6C8_9NEIS</name>
<gene>
    <name evidence="1" type="ORF">FAZ21_06090</name>
</gene>
<comment type="caution">
    <text evidence="1">The sequence shown here is derived from an EMBL/GenBank/DDBJ whole genome shotgun (WGS) entry which is preliminary data.</text>
</comment>
<accession>A0A4U0Q6C8</accession>
<proteinExistence type="predicted"/>
<evidence type="ECO:0000313" key="1">
    <source>
        <dbReference type="EMBL" id="TJZ76340.1"/>
    </source>
</evidence>
<sequence length="194" mass="21497">MAQRVIPPLILELNKLIINFTIGDEDEFLQNASVADLEDIEIYGMFEVSGEGDSYGMTLDKDGGYVPNWYVLSDLALFFLKSCHELSKGNRVAFCDPGHPNLYLLMNPVGGGISIGVGLPIQNNFLFSSSLNLQWEELSHISTVGCKAYKDMVVEFAEKLLCALVEINPILKNSTLFNRIEEMKTVLILENGAS</sequence>
<reference evidence="1 2" key="1">
    <citation type="submission" date="2019-04" db="EMBL/GenBank/DDBJ databases">
        <title>Chitiniphilus eburnea sp. nov., a novel chitinolytic bacterium isolated from aquaculture sludge.</title>
        <authorList>
            <person name="Sheng M."/>
        </authorList>
    </citation>
    <scope>NUCLEOTIDE SEQUENCE [LARGE SCALE GENOMIC DNA]</scope>
    <source>
        <strain evidence="1 2">HX-2-15</strain>
    </source>
</reference>
<dbReference type="EMBL" id="SUMF01000003">
    <property type="protein sequence ID" value="TJZ76340.1"/>
    <property type="molecule type" value="Genomic_DNA"/>
</dbReference>
<keyword evidence="2" id="KW-1185">Reference proteome</keyword>
<protein>
    <submittedName>
        <fullName evidence="1">Uncharacterized protein</fullName>
    </submittedName>
</protein>
<evidence type="ECO:0000313" key="2">
    <source>
        <dbReference type="Proteomes" id="UP000310016"/>
    </source>
</evidence>
<dbReference type="AlphaFoldDB" id="A0A4U0Q6C8"/>
<dbReference type="Proteomes" id="UP000310016">
    <property type="component" value="Unassembled WGS sequence"/>
</dbReference>
<organism evidence="1 2">
    <name type="scientific">Chitiniphilus eburneus</name>
    <dbReference type="NCBI Taxonomy" id="2571148"/>
    <lineage>
        <taxon>Bacteria</taxon>
        <taxon>Pseudomonadati</taxon>
        <taxon>Pseudomonadota</taxon>
        <taxon>Betaproteobacteria</taxon>
        <taxon>Neisseriales</taxon>
        <taxon>Chitinibacteraceae</taxon>
        <taxon>Chitiniphilus</taxon>
    </lineage>
</organism>